<dbReference type="RefSeq" id="WP_097791763.1">
    <property type="nucleotide sequence ID" value="NZ_NOUV01000006.1"/>
</dbReference>
<proteinExistence type="predicted"/>
<dbReference type="OrthoDB" id="3178205at2"/>
<evidence type="ECO:0000313" key="3">
    <source>
        <dbReference type="Proteomes" id="UP000220904"/>
    </source>
</evidence>
<keyword evidence="1" id="KW-0732">Signal</keyword>
<name>A0A2A7B890_9FIRM</name>
<dbReference type="AlphaFoldDB" id="A0A2A7B890"/>
<feature type="chain" id="PRO_5012247363" evidence="1">
    <location>
        <begin position="26"/>
        <end position="254"/>
    </location>
</feature>
<sequence length="254" mass="26304">MKKRILSLILALSMVLSVLPLGAFAEGSLPELVMGANGLPDCSDGSNGNGWRYISGTLYLDEGTYNFSSTHPQNTGAGTRPVPAVRCMIEIRSGVEITGGSFGNSVTNYGTISSGTFQTMGGGVINEGTIKNGTFTGSVTNDNTISGGTFQNGCSVTNGGTISDGTFQNRCIVTNKSIISGGTFQNGCSVTNNKTISGGTFQNGCSVTNWHTIKDNGTFEGTVTNYGTIENGTFKGDVTNKTNGIIYDGTFAAV</sequence>
<dbReference type="Proteomes" id="UP000220904">
    <property type="component" value="Unassembled WGS sequence"/>
</dbReference>
<dbReference type="EMBL" id="NOUV01000006">
    <property type="protein sequence ID" value="PDX87549.1"/>
    <property type="molecule type" value="Genomic_DNA"/>
</dbReference>
<evidence type="ECO:0000256" key="1">
    <source>
        <dbReference type="SAM" id="SignalP"/>
    </source>
</evidence>
<gene>
    <name evidence="2" type="ORF">CHR60_03480</name>
</gene>
<feature type="signal peptide" evidence="1">
    <location>
        <begin position="1"/>
        <end position="25"/>
    </location>
</feature>
<reference evidence="2 3" key="1">
    <citation type="journal article" date="2017" name="Front. Microbiol.">
        <title>New Insights into the Diversity of the Genus Faecalibacterium.</title>
        <authorList>
            <person name="Benevides L."/>
            <person name="Burman S."/>
            <person name="Martin R."/>
            <person name="Robert V."/>
            <person name="Thomas M."/>
            <person name="Miquel S."/>
            <person name="Chain F."/>
            <person name="Sokol H."/>
            <person name="Bermudez-Humaran L.G."/>
            <person name="Morrison M."/>
            <person name="Langella P."/>
            <person name="Azevedo V.A."/>
            <person name="Chatel J.M."/>
            <person name="Soares S."/>
        </authorList>
    </citation>
    <scope>NUCLEOTIDE SEQUENCE [LARGE SCALE GENOMIC DNA]</scope>
    <source>
        <strain evidence="2 3">AHMP21</strain>
    </source>
</reference>
<protein>
    <submittedName>
        <fullName evidence="2">Uncharacterized protein</fullName>
    </submittedName>
</protein>
<organism evidence="2 3">
    <name type="scientific">Faecalibacterium prausnitzii</name>
    <dbReference type="NCBI Taxonomy" id="853"/>
    <lineage>
        <taxon>Bacteria</taxon>
        <taxon>Bacillati</taxon>
        <taxon>Bacillota</taxon>
        <taxon>Clostridia</taxon>
        <taxon>Eubacteriales</taxon>
        <taxon>Oscillospiraceae</taxon>
        <taxon>Faecalibacterium</taxon>
    </lineage>
</organism>
<comment type="caution">
    <text evidence="2">The sequence shown here is derived from an EMBL/GenBank/DDBJ whole genome shotgun (WGS) entry which is preliminary data.</text>
</comment>
<evidence type="ECO:0000313" key="2">
    <source>
        <dbReference type="EMBL" id="PDX87549.1"/>
    </source>
</evidence>
<accession>A0A2A7B890</accession>